<keyword evidence="7 11" id="KW-1133">Transmembrane helix</keyword>
<evidence type="ECO:0000256" key="10">
    <source>
        <dbReference type="ARBA" id="ARBA00023180"/>
    </source>
</evidence>
<dbReference type="Gene3D" id="2.60.40.10">
    <property type="entry name" value="Immunoglobulins"/>
    <property type="match status" value="4"/>
</dbReference>
<evidence type="ECO:0000256" key="12">
    <source>
        <dbReference type="SAM" id="SignalP"/>
    </source>
</evidence>
<dbReference type="InterPro" id="IPR013162">
    <property type="entry name" value="CD80_C2-set"/>
</dbReference>
<keyword evidence="10" id="KW-0325">Glycoprotein</keyword>
<feature type="domain" description="Ig-like" evidence="13">
    <location>
        <begin position="648"/>
        <end position="737"/>
    </location>
</feature>
<protein>
    <recommendedName>
        <fullName evidence="13">Ig-like domain-containing protein</fullName>
    </recommendedName>
</protein>
<evidence type="ECO:0000256" key="1">
    <source>
        <dbReference type="ARBA" id="ARBA00004167"/>
    </source>
</evidence>
<accession>A0ABD1KA30</accession>
<dbReference type="InterPro" id="IPR007110">
    <property type="entry name" value="Ig-like_dom"/>
</dbReference>
<feature type="domain" description="Ig-like" evidence="13">
    <location>
        <begin position="233"/>
        <end position="327"/>
    </location>
</feature>
<feature type="chain" id="PRO_5044786522" description="Ig-like domain-containing protein" evidence="12">
    <location>
        <begin position="19"/>
        <end position="938"/>
    </location>
</feature>
<keyword evidence="4 12" id="KW-0732">Signal</keyword>
<dbReference type="Proteomes" id="UP001591681">
    <property type="component" value="Unassembled WGS sequence"/>
</dbReference>
<dbReference type="AlphaFoldDB" id="A0ABD1KA30"/>
<organism evidence="14 15">
    <name type="scientific">Coilia grayii</name>
    <name type="common">Gray's grenadier anchovy</name>
    <dbReference type="NCBI Taxonomy" id="363190"/>
    <lineage>
        <taxon>Eukaryota</taxon>
        <taxon>Metazoa</taxon>
        <taxon>Chordata</taxon>
        <taxon>Craniata</taxon>
        <taxon>Vertebrata</taxon>
        <taxon>Euteleostomi</taxon>
        <taxon>Actinopterygii</taxon>
        <taxon>Neopterygii</taxon>
        <taxon>Teleostei</taxon>
        <taxon>Clupei</taxon>
        <taxon>Clupeiformes</taxon>
        <taxon>Clupeoidei</taxon>
        <taxon>Engraulidae</taxon>
        <taxon>Coilinae</taxon>
        <taxon>Coilia</taxon>
    </lineage>
</organism>
<feature type="domain" description="Ig-like" evidence="13">
    <location>
        <begin position="3"/>
        <end position="125"/>
    </location>
</feature>
<evidence type="ECO:0000256" key="2">
    <source>
        <dbReference type="ARBA" id="ARBA00007810"/>
    </source>
</evidence>
<dbReference type="InterPro" id="IPR013106">
    <property type="entry name" value="Ig_V-set"/>
</dbReference>
<keyword evidence="9" id="KW-1015">Disulfide bond</keyword>
<name>A0ABD1KA30_9TELE</name>
<gene>
    <name evidence="14" type="ORF">ACEWY4_008158</name>
</gene>
<keyword evidence="15" id="KW-1185">Reference proteome</keyword>
<sequence length="938" mass="101925">MGPLVLMILGFLLSQALSSDMQDVSYMSVEHNVTGVLGEEVYLHCVYTGDDTENMLFATWSESASKKKLAGYFGTTRYVTDGFSAPATAHNLTVRMQVLSVKAEGRYTCEFVTPERHVTDQVSLTVLVRPDVTIQVKEETENNTHYQSVSCFAANAKPAPQISWEINGGPPSGAIFSVQTESTRHGNGTVDLTSTLRFPTHLNDDSTVVCVVQHPALLKPRRTTALMQTFVAPDVTMETSLVVGPGADGGGIETLWVVNCTARGGRPQPKIAWILPEGENTLPYEATSGDGTFFSSVTLPAGGHEGDNVTCVVSHPKLTKVAERTLTLPTYYLSSVRLFNLSVNSSSREDMDVEVESVLLEEGEAGMAFRLEVQGSVPSYQTKCTKDGSSLPHGVELMNGVLSFRGPVAVRYAGHYECQAAFYKHKASAHLNVSVNPDIQTPIPVAPSIKVKTWPELDSVIIECAATGAVPAPNVSWSLPPGLTAEIARNTSSSDNGSVSATSTVSLPACLPEEHTLFCLVEHLLFEDPESREITLPACARPDIKVQSSIVWHEGMAHAKVECRVESVRPRASISWCVEDHNGTGRGVELQGGEDLTAEDGEGLEVVMGVLQLPLVDYQGMDVVCVVTHPSLLEMERRVAQLQAAAPPEIHVLLMENRNSSLLRAECAYSSEAENANITWLLPDNSTAVNVVLSLAIEGSKFKASASYEFTLASHEGSALTCLIQPTHGPVQRRVVQVRQYYISTLKVMNETTCVRGDGITVHRLVLQEHLTHQRVLLKIHGNLPYSQITCSRTDGSAVPPVREISPLTGALEFPWAVSKMDAGQYVCRASYHHHSASVYILVEVTSEEAQHLAFVSICFSSAVAITLILIIALCVLCKRHVHPSNKERRKNRESIATLTSLMHDPRSPELKKSALPGVKGHHYAELVSIVLVEKTTV</sequence>
<dbReference type="PROSITE" id="PS50835">
    <property type="entry name" value="IG_LIKE"/>
    <property type="match status" value="5"/>
</dbReference>
<evidence type="ECO:0000259" key="13">
    <source>
        <dbReference type="PROSITE" id="PS50835"/>
    </source>
</evidence>
<evidence type="ECO:0000256" key="7">
    <source>
        <dbReference type="ARBA" id="ARBA00022989"/>
    </source>
</evidence>
<evidence type="ECO:0000256" key="4">
    <source>
        <dbReference type="ARBA" id="ARBA00022729"/>
    </source>
</evidence>
<proteinExistence type="inferred from homology"/>
<dbReference type="Pfam" id="PF08205">
    <property type="entry name" value="C2-set_2"/>
    <property type="match status" value="2"/>
</dbReference>
<evidence type="ECO:0000313" key="15">
    <source>
        <dbReference type="Proteomes" id="UP001591681"/>
    </source>
</evidence>
<dbReference type="PANTHER" id="PTHR23277">
    <property type="entry name" value="NECTIN-RELATED"/>
    <property type="match status" value="1"/>
</dbReference>
<evidence type="ECO:0000313" key="14">
    <source>
        <dbReference type="EMBL" id="KAL2096010.1"/>
    </source>
</evidence>
<comment type="subcellular location">
    <subcellularLocation>
        <location evidence="1">Membrane</location>
        <topology evidence="1">Single-pass membrane protein</topology>
    </subcellularLocation>
</comment>
<dbReference type="Pfam" id="PF07686">
    <property type="entry name" value="V-set"/>
    <property type="match status" value="1"/>
</dbReference>
<dbReference type="InterPro" id="IPR036179">
    <property type="entry name" value="Ig-like_dom_sf"/>
</dbReference>
<evidence type="ECO:0000256" key="11">
    <source>
        <dbReference type="SAM" id="Phobius"/>
    </source>
</evidence>
<reference evidence="14 15" key="1">
    <citation type="submission" date="2024-09" db="EMBL/GenBank/DDBJ databases">
        <title>A chromosome-level genome assembly of Gray's grenadier anchovy, Coilia grayii.</title>
        <authorList>
            <person name="Fu Z."/>
        </authorList>
    </citation>
    <scope>NUCLEOTIDE SEQUENCE [LARGE SCALE GENOMIC DNA]</scope>
    <source>
        <strain evidence="14">G4</strain>
        <tissue evidence="14">Muscle</tissue>
    </source>
</reference>
<feature type="domain" description="Ig-like" evidence="13">
    <location>
        <begin position="447"/>
        <end position="535"/>
    </location>
</feature>
<evidence type="ECO:0000256" key="6">
    <source>
        <dbReference type="ARBA" id="ARBA00022889"/>
    </source>
</evidence>
<feature type="signal peptide" evidence="12">
    <location>
        <begin position="1"/>
        <end position="18"/>
    </location>
</feature>
<dbReference type="GO" id="GO:0007155">
    <property type="term" value="P:cell adhesion"/>
    <property type="evidence" value="ECO:0007669"/>
    <property type="project" value="UniProtKB-KW"/>
</dbReference>
<dbReference type="InterPro" id="IPR051427">
    <property type="entry name" value="Nectin/Nectin-like"/>
</dbReference>
<evidence type="ECO:0000256" key="3">
    <source>
        <dbReference type="ARBA" id="ARBA00022692"/>
    </source>
</evidence>
<evidence type="ECO:0000256" key="8">
    <source>
        <dbReference type="ARBA" id="ARBA00023136"/>
    </source>
</evidence>
<feature type="transmembrane region" description="Helical" evidence="11">
    <location>
        <begin position="853"/>
        <end position="877"/>
    </location>
</feature>
<feature type="domain" description="Ig-like" evidence="13">
    <location>
        <begin position="130"/>
        <end position="224"/>
    </location>
</feature>
<dbReference type="EMBL" id="JBHFQA010000007">
    <property type="protein sequence ID" value="KAL2096010.1"/>
    <property type="molecule type" value="Genomic_DNA"/>
</dbReference>
<comment type="similarity">
    <text evidence="2">Belongs to the nectin family.</text>
</comment>
<evidence type="ECO:0000256" key="9">
    <source>
        <dbReference type="ARBA" id="ARBA00023157"/>
    </source>
</evidence>
<evidence type="ECO:0000256" key="5">
    <source>
        <dbReference type="ARBA" id="ARBA00022737"/>
    </source>
</evidence>
<dbReference type="SUPFAM" id="SSF48726">
    <property type="entry name" value="Immunoglobulin"/>
    <property type="match status" value="4"/>
</dbReference>
<dbReference type="InterPro" id="IPR003599">
    <property type="entry name" value="Ig_sub"/>
</dbReference>
<dbReference type="GO" id="GO:0016020">
    <property type="term" value="C:membrane"/>
    <property type="evidence" value="ECO:0007669"/>
    <property type="project" value="UniProtKB-SubCell"/>
</dbReference>
<keyword evidence="6" id="KW-0130">Cell adhesion</keyword>
<comment type="caution">
    <text evidence="14">The sequence shown here is derived from an EMBL/GenBank/DDBJ whole genome shotgun (WGS) entry which is preliminary data.</text>
</comment>
<keyword evidence="8 11" id="KW-0472">Membrane</keyword>
<dbReference type="InterPro" id="IPR013783">
    <property type="entry name" value="Ig-like_fold"/>
</dbReference>
<dbReference type="PANTHER" id="PTHR23277:SF107">
    <property type="entry name" value="HEMICENTIN-1"/>
    <property type="match status" value="1"/>
</dbReference>
<dbReference type="SMART" id="SM00409">
    <property type="entry name" value="IG"/>
    <property type="match status" value="2"/>
</dbReference>
<keyword evidence="5" id="KW-0677">Repeat</keyword>
<keyword evidence="3 11" id="KW-0812">Transmembrane</keyword>